<feature type="compositionally biased region" description="Gly residues" evidence="1">
    <location>
        <begin position="1"/>
        <end position="12"/>
    </location>
</feature>
<name>A0ABN2P8M4_9MICO</name>
<feature type="compositionally biased region" description="Gly residues" evidence="1">
    <location>
        <begin position="81"/>
        <end position="101"/>
    </location>
</feature>
<feature type="region of interest" description="Disordered" evidence="1">
    <location>
        <begin position="76"/>
        <end position="108"/>
    </location>
</feature>
<dbReference type="EMBL" id="BAAAOF010000001">
    <property type="protein sequence ID" value="GAA1914748.1"/>
    <property type="molecule type" value="Genomic_DNA"/>
</dbReference>
<organism evidence="2 3">
    <name type="scientific">Microbacterium aoyamense</name>
    <dbReference type="NCBI Taxonomy" id="344166"/>
    <lineage>
        <taxon>Bacteria</taxon>
        <taxon>Bacillati</taxon>
        <taxon>Actinomycetota</taxon>
        <taxon>Actinomycetes</taxon>
        <taxon>Micrococcales</taxon>
        <taxon>Microbacteriaceae</taxon>
        <taxon>Microbacterium</taxon>
    </lineage>
</organism>
<protein>
    <submittedName>
        <fullName evidence="2">Uncharacterized protein</fullName>
    </submittedName>
</protein>
<gene>
    <name evidence="2" type="ORF">GCM10009775_04140</name>
</gene>
<sequence length="278" mass="27698">MGTSGSFGGSGGKDAKDLRDNIAGWLDGDGGGFGGDAADESGDDAGTSATSNPSGSPAAAGPKIDLGPAIRLLIRSRGGRSDGPGGGGGGGSASGGGGRSSGGVSRSVGRISRAAGRAGSLALAYSAGDRVALAQAGLNYDDLRALDPVAVGIRIVEAAFDAKSDSTLADAEERDIVAEVVSWILEHPADRAPSPEEVVRKTIETTIAETALTEIAATLHDKGASFAERQSVEQQIRDVAAEYAAQADLTATGATEQEMATAIETGIRDIGTIFGVPS</sequence>
<keyword evidence="3" id="KW-1185">Reference proteome</keyword>
<comment type="caution">
    <text evidence="2">The sequence shown here is derived from an EMBL/GenBank/DDBJ whole genome shotgun (WGS) entry which is preliminary data.</text>
</comment>
<evidence type="ECO:0000256" key="1">
    <source>
        <dbReference type="SAM" id="MobiDB-lite"/>
    </source>
</evidence>
<evidence type="ECO:0000313" key="3">
    <source>
        <dbReference type="Proteomes" id="UP001501343"/>
    </source>
</evidence>
<reference evidence="2 3" key="1">
    <citation type="journal article" date="2019" name="Int. J. Syst. Evol. Microbiol.">
        <title>The Global Catalogue of Microorganisms (GCM) 10K type strain sequencing project: providing services to taxonomists for standard genome sequencing and annotation.</title>
        <authorList>
            <consortium name="The Broad Institute Genomics Platform"/>
            <consortium name="The Broad Institute Genome Sequencing Center for Infectious Disease"/>
            <person name="Wu L."/>
            <person name="Ma J."/>
        </authorList>
    </citation>
    <scope>NUCLEOTIDE SEQUENCE [LARGE SCALE GENOMIC DNA]</scope>
    <source>
        <strain evidence="2 3">JCM 14900</strain>
    </source>
</reference>
<accession>A0ABN2P8M4</accession>
<evidence type="ECO:0000313" key="2">
    <source>
        <dbReference type="EMBL" id="GAA1914748.1"/>
    </source>
</evidence>
<proteinExistence type="predicted"/>
<feature type="region of interest" description="Disordered" evidence="1">
    <location>
        <begin position="1"/>
        <end position="64"/>
    </location>
</feature>
<dbReference type="Proteomes" id="UP001501343">
    <property type="component" value="Unassembled WGS sequence"/>
</dbReference>